<dbReference type="InterPro" id="IPR052578">
    <property type="entry name" value="PI_Transfer_CRAL-TRIO"/>
</dbReference>
<dbReference type="PROSITE" id="PS50191">
    <property type="entry name" value="CRAL_TRIO"/>
    <property type="match status" value="1"/>
</dbReference>
<feature type="region of interest" description="Disordered" evidence="1">
    <location>
        <begin position="1"/>
        <end position="47"/>
    </location>
</feature>
<organism evidence="4">
    <name type="scientific">Chlorella variabilis</name>
    <name type="common">Green alga</name>
    <dbReference type="NCBI Taxonomy" id="554065"/>
    <lineage>
        <taxon>Eukaryota</taxon>
        <taxon>Viridiplantae</taxon>
        <taxon>Chlorophyta</taxon>
        <taxon>core chlorophytes</taxon>
        <taxon>Trebouxiophyceae</taxon>
        <taxon>Chlorellales</taxon>
        <taxon>Chlorellaceae</taxon>
        <taxon>Chlorella clade</taxon>
        <taxon>Chlorella</taxon>
    </lineage>
</organism>
<dbReference type="SUPFAM" id="SSF46938">
    <property type="entry name" value="CRAL/TRIO N-terminal domain"/>
    <property type="match status" value="1"/>
</dbReference>
<dbReference type="eggNOG" id="KOG1470">
    <property type="taxonomic scope" value="Eukaryota"/>
</dbReference>
<dbReference type="PANTHER" id="PTHR45824:SF29">
    <property type="entry name" value="GH16843P"/>
    <property type="match status" value="1"/>
</dbReference>
<dbReference type="Gene3D" id="3.40.525.10">
    <property type="entry name" value="CRAL-TRIO lipid binding domain"/>
    <property type="match status" value="1"/>
</dbReference>
<dbReference type="InterPro" id="IPR036865">
    <property type="entry name" value="CRAL-TRIO_dom_sf"/>
</dbReference>
<dbReference type="Proteomes" id="UP000008141">
    <property type="component" value="Unassembled WGS sequence"/>
</dbReference>
<name>E1ZFN8_CHLVA</name>
<dbReference type="OrthoDB" id="75724at2759"/>
<dbReference type="GO" id="GO:0008526">
    <property type="term" value="F:phosphatidylinositol transfer activity"/>
    <property type="evidence" value="ECO:0007669"/>
    <property type="project" value="TreeGrafter"/>
</dbReference>
<dbReference type="InParanoid" id="E1ZFN8"/>
<dbReference type="CDD" id="cd00170">
    <property type="entry name" value="SEC14"/>
    <property type="match status" value="1"/>
</dbReference>
<evidence type="ECO:0000259" key="2">
    <source>
        <dbReference type="PROSITE" id="PS50191"/>
    </source>
</evidence>
<dbReference type="PANTHER" id="PTHR45824">
    <property type="entry name" value="GH16843P"/>
    <property type="match status" value="1"/>
</dbReference>
<proteinExistence type="predicted"/>
<dbReference type="InterPro" id="IPR001251">
    <property type="entry name" value="CRAL-TRIO_dom"/>
</dbReference>
<dbReference type="InterPro" id="IPR036273">
    <property type="entry name" value="CRAL/TRIO_N_dom_sf"/>
</dbReference>
<accession>E1ZFN8</accession>
<dbReference type="SMART" id="SM00516">
    <property type="entry name" value="SEC14"/>
    <property type="match status" value="1"/>
</dbReference>
<feature type="domain" description="CRAL-TRIO" evidence="2">
    <location>
        <begin position="125"/>
        <end position="299"/>
    </location>
</feature>
<dbReference type="Pfam" id="PF00650">
    <property type="entry name" value="CRAL_TRIO"/>
    <property type="match status" value="1"/>
</dbReference>
<keyword evidence="4" id="KW-1185">Reference proteome</keyword>
<reference evidence="3 4" key="1">
    <citation type="journal article" date="2010" name="Plant Cell">
        <title>The Chlorella variabilis NC64A genome reveals adaptation to photosymbiosis, coevolution with viruses, and cryptic sex.</title>
        <authorList>
            <person name="Blanc G."/>
            <person name="Duncan G."/>
            <person name="Agarkova I."/>
            <person name="Borodovsky M."/>
            <person name="Gurnon J."/>
            <person name="Kuo A."/>
            <person name="Lindquist E."/>
            <person name="Lucas S."/>
            <person name="Pangilinan J."/>
            <person name="Polle J."/>
            <person name="Salamov A."/>
            <person name="Terry A."/>
            <person name="Yamada T."/>
            <person name="Dunigan D.D."/>
            <person name="Grigoriev I.V."/>
            <person name="Claverie J.M."/>
            <person name="Van Etten J.L."/>
        </authorList>
    </citation>
    <scope>NUCLEOTIDE SEQUENCE [LARGE SCALE GENOMIC DNA]</scope>
    <source>
        <strain evidence="3 4">NC64A</strain>
    </source>
</reference>
<dbReference type="RefSeq" id="XP_005847265.1">
    <property type="nucleotide sequence ID" value="XM_005847203.1"/>
</dbReference>
<protein>
    <recommendedName>
        <fullName evidence="2">CRAL-TRIO domain-containing protein</fullName>
    </recommendedName>
</protein>
<sequence length="376" mass="41560">MVSFRLPSRSGLVAAKAEEAEEESVSGSSSSDSFVDGVLEGPATPDGAAQPAAAALVGKKYWPQDEEVSAVLSQLDQEDREICDAAMANRYLRATGGDARHALRRIRDTLAWRREERPEGIVCTACAANRKSHYMQVVGHDLVGRPCIYSCLALATNRDVEDNRKHMISTFEQAIRLMPQQSATAAQGGRPVESWVWVMDFHGFSIRDCDPRLAKIFLNLSAAHYPERLGTFFIVSAPTVFNTLWRAISRFIDPVTKQKIHFVDFKSKKDNGKLEGLLARYFDAATCHWLLREMEDNRNKGLAVSKAYSYPDLSKLASSGREAPDVSAACEVRRKQSTCQQHDHLGSPAFLEAVAGKPDLLLPHLQQLSVQEDAAA</sequence>
<dbReference type="AlphaFoldDB" id="E1ZFN8"/>
<dbReference type="KEGG" id="cvr:CHLNCDRAFT_134279"/>
<dbReference type="EMBL" id="GL433845">
    <property type="protein sequence ID" value="EFN55163.1"/>
    <property type="molecule type" value="Genomic_DNA"/>
</dbReference>
<dbReference type="SUPFAM" id="SSF52087">
    <property type="entry name" value="CRAL/TRIO domain"/>
    <property type="match status" value="1"/>
</dbReference>
<gene>
    <name evidence="3" type="ORF">CHLNCDRAFT_134279</name>
</gene>
<evidence type="ECO:0000313" key="3">
    <source>
        <dbReference type="EMBL" id="EFN55163.1"/>
    </source>
</evidence>
<evidence type="ECO:0000313" key="4">
    <source>
        <dbReference type="Proteomes" id="UP000008141"/>
    </source>
</evidence>
<dbReference type="GeneID" id="17354706"/>
<evidence type="ECO:0000256" key="1">
    <source>
        <dbReference type="SAM" id="MobiDB-lite"/>
    </source>
</evidence>